<dbReference type="PANTHER" id="PTHR43792:SF8">
    <property type="entry name" value="[RIBOSOMAL PROTEIN US5]-ALANINE N-ACETYLTRANSFERASE"/>
    <property type="match status" value="1"/>
</dbReference>
<reference evidence="5 6" key="1">
    <citation type="journal article" date="2018" name="IMA Fungus">
        <title>IMA Genome-F 9: Draft genome sequence of Annulohypoxylon stygium, Aspergillus mulundensis, Berkeleyomyces basicola (syn. Thielaviopsis basicola), Ceratocystis smalleyi, two Cercospora beticola strains, Coleophoma cylindrospora, Fusarium fracticaudum, Phialophora cf. hyalina, and Morchella septimelata.</title>
        <authorList>
            <person name="Wingfield B.D."/>
            <person name="Bills G.F."/>
            <person name="Dong Y."/>
            <person name="Huang W."/>
            <person name="Nel W.J."/>
            <person name="Swalarsk-Parry B.S."/>
            <person name="Vaghefi N."/>
            <person name="Wilken P.M."/>
            <person name="An Z."/>
            <person name="de Beer Z.W."/>
            <person name="De Vos L."/>
            <person name="Chen L."/>
            <person name="Duong T.A."/>
            <person name="Gao Y."/>
            <person name="Hammerbacher A."/>
            <person name="Kikkert J.R."/>
            <person name="Li Y."/>
            <person name="Li H."/>
            <person name="Li K."/>
            <person name="Li Q."/>
            <person name="Liu X."/>
            <person name="Ma X."/>
            <person name="Naidoo K."/>
            <person name="Pethybridge S.J."/>
            <person name="Sun J."/>
            <person name="Steenkamp E.T."/>
            <person name="van der Nest M.A."/>
            <person name="van Wyk S."/>
            <person name="Wingfield M.J."/>
            <person name="Xiong C."/>
            <person name="Yue Q."/>
            <person name="Zhang X."/>
        </authorList>
    </citation>
    <scope>NUCLEOTIDE SEQUENCE [LARGE SCALE GENOMIC DNA]</scope>
    <source>
        <strain evidence="5 6">BP6252</strain>
    </source>
</reference>
<dbReference type="GO" id="GO:0016747">
    <property type="term" value="F:acyltransferase activity, transferring groups other than amino-acyl groups"/>
    <property type="evidence" value="ECO:0007669"/>
    <property type="project" value="InterPro"/>
</dbReference>
<gene>
    <name evidence="5" type="ORF">BP6252_11279</name>
</gene>
<evidence type="ECO:0000313" key="6">
    <source>
        <dbReference type="Proteomes" id="UP000256645"/>
    </source>
</evidence>
<dbReference type="PROSITE" id="PS51186">
    <property type="entry name" value="GNAT"/>
    <property type="match status" value="1"/>
</dbReference>
<accession>A0A3D8QQH7</accession>
<evidence type="ECO:0000256" key="2">
    <source>
        <dbReference type="ARBA" id="ARBA00023315"/>
    </source>
</evidence>
<dbReference type="InterPro" id="IPR016181">
    <property type="entry name" value="Acyl_CoA_acyltransferase"/>
</dbReference>
<comment type="caution">
    <text evidence="5">The sequence shown here is derived from an EMBL/GenBank/DDBJ whole genome shotgun (WGS) entry which is preliminary data.</text>
</comment>
<dbReference type="AlphaFoldDB" id="A0A3D8QQH7"/>
<keyword evidence="6" id="KW-1185">Reference proteome</keyword>
<evidence type="ECO:0000256" key="1">
    <source>
        <dbReference type="ARBA" id="ARBA00022679"/>
    </source>
</evidence>
<dbReference type="Gene3D" id="3.40.630.30">
    <property type="match status" value="1"/>
</dbReference>
<evidence type="ECO:0000259" key="4">
    <source>
        <dbReference type="PROSITE" id="PS51186"/>
    </source>
</evidence>
<evidence type="ECO:0000313" key="5">
    <source>
        <dbReference type="EMBL" id="RDW63734.1"/>
    </source>
</evidence>
<evidence type="ECO:0000256" key="3">
    <source>
        <dbReference type="ARBA" id="ARBA00038502"/>
    </source>
</evidence>
<dbReference type="CDD" id="cd04301">
    <property type="entry name" value="NAT_SF"/>
    <property type="match status" value="1"/>
</dbReference>
<dbReference type="EMBL" id="PDLM01000013">
    <property type="protein sequence ID" value="RDW63734.1"/>
    <property type="molecule type" value="Genomic_DNA"/>
</dbReference>
<protein>
    <recommendedName>
        <fullName evidence="4">N-acetyltransferase domain-containing protein</fullName>
    </recommendedName>
</protein>
<dbReference type="Proteomes" id="UP000256645">
    <property type="component" value="Unassembled WGS sequence"/>
</dbReference>
<comment type="similarity">
    <text evidence="3">Belongs to the acetyltransferase family. RimJ subfamily.</text>
</comment>
<keyword evidence="1" id="KW-0808">Transferase</keyword>
<dbReference type="Pfam" id="PF13302">
    <property type="entry name" value="Acetyltransf_3"/>
    <property type="match status" value="1"/>
</dbReference>
<feature type="domain" description="N-acetyltransferase" evidence="4">
    <location>
        <begin position="58"/>
        <end position="218"/>
    </location>
</feature>
<dbReference type="InterPro" id="IPR000182">
    <property type="entry name" value="GNAT_dom"/>
</dbReference>
<dbReference type="OrthoDB" id="3594094at2759"/>
<dbReference type="SUPFAM" id="SSF55729">
    <property type="entry name" value="Acyl-CoA N-acyltransferases (Nat)"/>
    <property type="match status" value="1"/>
</dbReference>
<dbReference type="PANTHER" id="PTHR43792">
    <property type="entry name" value="GNAT FAMILY, PUTATIVE (AFU_ORTHOLOGUE AFUA_3G00765)-RELATED-RELATED"/>
    <property type="match status" value="1"/>
</dbReference>
<sequence length="225" mass="25383">MDFAASGKIAPKMELPLESFPDYEIEYTQDQKPYIRLPHYDNTTLLFLTEFYETDAEALMETLNVEDINNALISVPKPYKLDHAHYFINLQLHSPGAVPFLQVIRSGDPRLGRLAGCVSLTPREGATENLYELGYYLHPEFQKKGAMKRIVGTVIRYGFQEKGVHCVEVKIREDNLSSRKIIESIPQFKRAEGTVETVEWPVVKGGGGSKTLLAWRIVAPDSALP</sequence>
<dbReference type="InterPro" id="IPR051531">
    <property type="entry name" value="N-acetyltransferase"/>
</dbReference>
<organism evidence="5 6">
    <name type="scientific">Coleophoma cylindrospora</name>
    <dbReference type="NCBI Taxonomy" id="1849047"/>
    <lineage>
        <taxon>Eukaryota</taxon>
        <taxon>Fungi</taxon>
        <taxon>Dikarya</taxon>
        <taxon>Ascomycota</taxon>
        <taxon>Pezizomycotina</taxon>
        <taxon>Leotiomycetes</taxon>
        <taxon>Helotiales</taxon>
        <taxon>Dermateaceae</taxon>
        <taxon>Coleophoma</taxon>
    </lineage>
</organism>
<name>A0A3D8QQH7_9HELO</name>
<dbReference type="STRING" id="1849047.A0A3D8QQH7"/>
<keyword evidence="2" id="KW-0012">Acyltransferase</keyword>
<proteinExistence type="inferred from homology"/>